<dbReference type="InterPro" id="IPR051010">
    <property type="entry name" value="BCAA_transport"/>
</dbReference>
<reference evidence="5 6" key="1">
    <citation type="submission" date="2018-05" db="EMBL/GenBank/DDBJ databases">
        <title>Lujinxingia marina gen. nov. sp. nov., a new facultative anaerobic member of the class Deltaproteobacteria, and proposal of Lujinxingaceae fam. nov.</title>
        <authorList>
            <person name="Li C.-M."/>
        </authorList>
    </citation>
    <scope>NUCLEOTIDE SEQUENCE [LARGE SCALE GENOMIC DNA]</scope>
    <source>
        <strain evidence="5 6">B210</strain>
    </source>
</reference>
<dbReference type="Proteomes" id="UP000249169">
    <property type="component" value="Unassembled WGS sequence"/>
</dbReference>
<accession>A0A328C9D3</accession>
<dbReference type="Gene3D" id="3.40.50.2300">
    <property type="match status" value="2"/>
</dbReference>
<keyword evidence="2" id="KW-0732">Signal</keyword>
<proteinExistence type="inferred from homology"/>
<evidence type="ECO:0000256" key="1">
    <source>
        <dbReference type="ARBA" id="ARBA00010062"/>
    </source>
</evidence>
<dbReference type="SUPFAM" id="SSF53822">
    <property type="entry name" value="Periplasmic binding protein-like I"/>
    <property type="match status" value="1"/>
</dbReference>
<sequence>MFSADREEFRGVCALWYTSPAAGIGRVESDRRVRSECTMRNVVRGRGVSVTLRRALCALVLLGATSCSTTRSSTTVLEQEAPIVAESPRVQAHFDEAVTLLREGHYQEAAERFRLLQAEHADDRIAQMAELYIARSLLGDVEARFQAMEAGQWQAVPAEVQALLAPLAKAPRVDDRVRYGASAYLALSYALNAQPDEALAELAGYPGASMSPAILEQDRLWIWPLIAEGLQGAERRVEAMEAWARTFDTTGLPVRAGAHDGATAPSTITGREGLSDEGATRAPSGEERPLEFGDGGSLSATQVMAVSRAFDAADGLSERQAADLLNSESGFLRALGTWAYVRREATQRLDEREQEALLELFNENAPYFLSMGVADRAAELSMTIASLSGARRLAIGALLPLSGPNRAVGYRALAGMFMAQQAFHVAGEPTVTLIIEDSAAEPVAALERLLSHEVLAVVGPLDGRVVAQLREPVTEAGVPMIALVPEAVDSGDAGQSTLLFRNFLSATAEAQAMATIAYEQLHDRRAAVAYPDMGYGRVMARAFAEEFRARGGQVVAEVSYDRSSSNFVDTARAVARHNPDALFIPDSGSKIAQISAFMAQENIWGHAPEKRPAARAQRTYVHYLGTSLWQDPIVTQQAASYVEGALIPAWYSGSFDDAQTRQFSAGFEAVYGRQADSFEAFAYDSVQRLRELMVERGAGRVETLTRALRGEDWARGATGRFRFDERGEPVRELRVLEINSGQWGVYERSIMTPLHRSARSDERPDGELPQ</sequence>
<dbReference type="Pfam" id="PF13458">
    <property type="entry name" value="Peripla_BP_6"/>
    <property type="match status" value="1"/>
</dbReference>
<dbReference type="InterPro" id="IPR028081">
    <property type="entry name" value="Leu-bd"/>
</dbReference>
<dbReference type="CDD" id="cd06339">
    <property type="entry name" value="PBP1_YraM_LppC_lipoprotein-like"/>
    <property type="match status" value="1"/>
</dbReference>
<comment type="similarity">
    <text evidence="1">Belongs to the leucine-binding protein family.</text>
</comment>
<dbReference type="EMBL" id="QHKO01000001">
    <property type="protein sequence ID" value="RAL25237.1"/>
    <property type="molecule type" value="Genomic_DNA"/>
</dbReference>
<dbReference type="PANTHER" id="PTHR30483">
    <property type="entry name" value="LEUCINE-SPECIFIC-BINDING PROTEIN"/>
    <property type="match status" value="1"/>
</dbReference>
<gene>
    <name evidence="5" type="ORF">DL240_03230</name>
</gene>
<evidence type="ECO:0000256" key="2">
    <source>
        <dbReference type="ARBA" id="ARBA00022729"/>
    </source>
</evidence>
<protein>
    <recommendedName>
        <fullName evidence="4">Leucine-binding protein domain-containing protein</fullName>
    </recommendedName>
</protein>
<keyword evidence="6" id="KW-1185">Reference proteome</keyword>
<feature type="domain" description="Leucine-binding protein" evidence="4">
    <location>
        <begin position="394"/>
        <end position="741"/>
    </location>
</feature>
<feature type="region of interest" description="Disordered" evidence="3">
    <location>
        <begin position="254"/>
        <end position="294"/>
    </location>
</feature>
<comment type="caution">
    <text evidence="5">The sequence shown here is derived from an EMBL/GenBank/DDBJ whole genome shotgun (WGS) entry which is preliminary data.</text>
</comment>
<name>A0A328C9D3_9DELT</name>
<dbReference type="AlphaFoldDB" id="A0A328C9D3"/>
<organism evidence="5 6">
    <name type="scientific">Lujinxingia litoralis</name>
    <dbReference type="NCBI Taxonomy" id="2211119"/>
    <lineage>
        <taxon>Bacteria</taxon>
        <taxon>Deltaproteobacteria</taxon>
        <taxon>Bradymonadales</taxon>
        <taxon>Lujinxingiaceae</taxon>
        <taxon>Lujinxingia</taxon>
    </lineage>
</organism>
<evidence type="ECO:0000259" key="4">
    <source>
        <dbReference type="Pfam" id="PF13458"/>
    </source>
</evidence>
<dbReference type="PANTHER" id="PTHR30483:SF6">
    <property type="entry name" value="PERIPLASMIC BINDING PROTEIN OF ABC TRANSPORTER FOR NATURAL AMINO ACIDS"/>
    <property type="match status" value="1"/>
</dbReference>
<evidence type="ECO:0000313" key="5">
    <source>
        <dbReference type="EMBL" id="RAL25237.1"/>
    </source>
</evidence>
<evidence type="ECO:0000313" key="6">
    <source>
        <dbReference type="Proteomes" id="UP000249169"/>
    </source>
</evidence>
<evidence type="ECO:0000256" key="3">
    <source>
        <dbReference type="SAM" id="MobiDB-lite"/>
    </source>
</evidence>
<dbReference type="InterPro" id="IPR028082">
    <property type="entry name" value="Peripla_BP_I"/>
</dbReference>